<feature type="compositionally biased region" description="Gly residues" evidence="1">
    <location>
        <begin position="1"/>
        <end position="11"/>
    </location>
</feature>
<proteinExistence type="predicted"/>
<organism evidence="2">
    <name type="scientific">Cacopsylla melanoneura</name>
    <dbReference type="NCBI Taxonomy" id="428564"/>
    <lineage>
        <taxon>Eukaryota</taxon>
        <taxon>Metazoa</taxon>
        <taxon>Ecdysozoa</taxon>
        <taxon>Arthropoda</taxon>
        <taxon>Hexapoda</taxon>
        <taxon>Insecta</taxon>
        <taxon>Pterygota</taxon>
        <taxon>Neoptera</taxon>
        <taxon>Paraneoptera</taxon>
        <taxon>Hemiptera</taxon>
        <taxon>Sternorrhyncha</taxon>
        <taxon>Psylloidea</taxon>
        <taxon>Psyllidae</taxon>
        <taxon>Psyllinae</taxon>
        <taxon>Cacopsylla</taxon>
    </lineage>
</organism>
<feature type="region of interest" description="Disordered" evidence="1">
    <location>
        <begin position="1"/>
        <end position="32"/>
    </location>
</feature>
<evidence type="ECO:0000313" key="2">
    <source>
        <dbReference type="EMBL" id="CAG6677924.1"/>
    </source>
</evidence>
<evidence type="ECO:0000256" key="1">
    <source>
        <dbReference type="SAM" id="MobiDB-lite"/>
    </source>
</evidence>
<name>A0A8D8T1M2_9HEMI</name>
<dbReference type="AlphaFoldDB" id="A0A8D8T1M2"/>
<accession>A0A8D8T1M2</accession>
<dbReference type="EMBL" id="HBUF01244168">
    <property type="protein sequence ID" value="CAG6677923.1"/>
    <property type="molecule type" value="Transcribed_RNA"/>
</dbReference>
<protein>
    <submittedName>
        <fullName evidence="2">Uncharacterized protein</fullName>
    </submittedName>
</protein>
<reference evidence="2" key="1">
    <citation type="submission" date="2021-05" db="EMBL/GenBank/DDBJ databases">
        <authorList>
            <person name="Alioto T."/>
            <person name="Alioto T."/>
            <person name="Gomez Garrido J."/>
        </authorList>
    </citation>
    <scope>NUCLEOTIDE SEQUENCE</scope>
</reference>
<dbReference type="EMBL" id="HBUF01244169">
    <property type="protein sequence ID" value="CAG6677924.1"/>
    <property type="molecule type" value="Transcribed_RNA"/>
</dbReference>
<sequence length="339" mass="37451">MPGTDGDGGTSDGVTKDGGTKDGGIYVKGDNTVHHEDANNSEAVLRRELTVLTLKKQQGFEFVTGLYNASRNLGVKANVSLLERRILSLDHVYNEFVKTAERVNLLELSLNPLSKISFQDITSMDEMYGYIKFEYEAWRAEQSKTSTGNQAAAAQSAVHGNVDSSVKLQPLELPGFNGNLGDWPMFYQIFKVNDARNVRILKLLKEKHGSIGGHNANNSEDSKKERYINRAKAIEIGDNGHNESKDYAPHPAICFESSSHCVEKAKSIVSDHIIEKIRKELQNPTLLPLPQKKSTIPDAATLVSSGTHQMFVLISLTVLTPPPPPALSPSKKKKYKKFF</sequence>